<reference evidence="2" key="1">
    <citation type="submission" date="2021-01" db="EMBL/GenBank/DDBJ databases">
        <authorList>
            <consortium name="Genoscope - CEA"/>
            <person name="William W."/>
        </authorList>
    </citation>
    <scope>NUCLEOTIDE SEQUENCE</scope>
</reference>
<keyword evidence="1" id="KW-0472">Membrane</keyword>
<dbReference type="EMBL" id="CAJJDO010000055">
    <property type="protein sequence ID" value="CAD8171408.1"/>
    <property type="molecule type" value="Genomic_DNA"/>
</dbReference>
<protein>
    <recommendedName>
        <fullName evidence="4">Transmembrane protein</fullName>
    </recommendedName>
</protein>
<comment type="caution">
    <text evidence="2">The sequence shown here is derived from an EMBL/GenBank/DDBJ whole genome shotgun (WGS) entry which is preliminary data.</text>
</comment>
<feature type="transmembrane region" description="Helical" evidence="1">
    <location>
        <begin position="64"/>
        <end position="84"/>
    </location>
</feature>
<sequence length="138" mass="16841">MSINMMLNQKQLQLIKSRWKVLQENKKNQQSDSSISKTSFRFKEDRIILELSRSKVIMLNCLKLLLLLILRIVFWNQLMVLMYLKNSKGQLHKYMIYESIICKNYNQQYLQSRIVLQIMIKTYFQSLYRFSCNFEYFN</sequence>
<proteinExistence type="predicted"/>
<keyword evidence="3" id="KW-1185">Reference proteome</keyword>
<organism evidence="2 3">
    <name type="scientific">Paramecium pentaurelia</name>
    <dbReference type="NCBI Taxonomy" id="43138"/>
    <lineage>
        <taxon>Eukaryota</taxon>
        <taxon>Sar</taxon>
        <taxon>Alveolata</taxon>
        <taxon>Ciliophora</taxon>
        <taxon>Intramacronucleata</taxon>
        <taxon>Oligohymenophorea</taxon>
        <taxon>Peniculida</taxon>
        <taxon>Parameciidae</taxon>
        <taxon>Paramecium</taxon>
    </lineage>
</organism>
<gene>
    <name evidence="2" type="ORF">PPENT_87.1.T0550009</name>
</gene>
<evidence type="ECO:0000313" key="2">
    <source>
        <dbReference type="EMBL" id="CAD8171408.1"/>
    </source>
</evidence>
<dbReference type="AlphaFoldDB" id="A0A8S1V214"/>
<evidence type="ECO:0000313" key="3">
    <source>
        <dbReference type="Proteomes" id="UP000689195"/>
    </source>
</evidence>
<keyword evidence="1" id="KW-0812">Transmembrane</keyword>
<accession>A0A8S1V214</accession>
<evidence type="ECO:0000256" key="1">
    <source>
        <dbReference type="SAM" id="Phobius"/>
    </source>
</evidence>
<evidence type="ECO:0008006" key="4">
    <source>
        <dbReference type="Google" id="ProtNLM"/>
    </source>
</evidence>
<name>A0A8S1V214_9CILI</name>
<keyword evidence="1" id="KW-1133">Transmembrane helix</keyword>
<dbReference type="Proteomes" id="UP000689195">
    <property type="component" value="Unassembled WGS sequence"/>
</dbReference>